<dbReference type="Gene3D" id="3.40.50.720">
    <property type="entry name" value="NAD(P)-binding Rossmann-like Domain"/>
    <property type="match status" value="1"/>
</dbReference>
<comment type="pathway">
    <text evidence="2 8">Fermentation; pyruvate fermentation to lactate; (S)-lactate from pyruvate: step 1/1.</text>
</comment>
<dbReference type="NCBIfam" id="NF000824">
    <property type="entry name" value="PRK00066.1"/>
    <property type="match status" value="1"/>
</dbReference>
<protein>
    <recommendedName>
        <fullName evidence="4 8">L-lactate dehydrogenase</fullName>
        <shortName evidence="8">L-LDH</shortName>
        <ecNumber evidence="4 8">1.1.1.27</ecNumber>
    </recommendedName>
</protein>
<dbReference type="HAMAP" id="MF_00488">
    <property type="entry name" value="Lactate_dehydrog"/>
    <property type="match status" value="1"/>
</dbReference>
<evidence type="ECO:0000313" key="11">
    <source>
        <dbReference type="EMBL" id="MBK0396208.1"/>
    </source>
</evidence>
<organism evidence="11 12">
    <name type="scientific">Kingella bonacorsii</name>
    <dbReference type="NCBI Taxonomy" id="2796361"/>
    <lineage>
        <taxon>Bacteria</taxon>
        <taxon>Pseudomonadati</taxon>
        <taxon>Pseudomonadota</taxon>
        <taxon>Betaproteobacteria</taxon>
        <taxon>Neisseriales</taxon>
        <taxon>Neisseriaceae</taxon>
        <taxon>Kingella</taxon>
    </lineage>
</organism>
<feature type="binding site" evidence="8">
    <location>
        <begin position="122"/>
        <end position="124"/>
    </location>
    <ligand>
        <name>NAD(+)</name>
        <dbReference type="ChEBI" id="CHEBI:57540"/>
    </ligand>
</feature>
<dbReference type="SUPFAM" id="SSF56327">
    <property type="entry name" value="LDH C-terminal domain-like"/>
    <property type="match status" value="1"/>
</dbReference>
<evidence type="ECO:0000256" key="3">
    <source>
        <dbReference type="ARBA" id="ARBA00006054"/>
    </source>
</evidence>
<dbReference type="InterPro" id="IPR018177">
    <property type="entry name" value="L-lactate_DH_AS"/>
</dbReference>
<dbReference type="PRINTS" id="PR00086">
    <property type="entry name" value="LLDHDRGNASE"/>
</dbReference>
<dbReference type="PANTHER" id="PTHR43128">
    <property type="entry name" value="L-2-HYDROXYCARBOXYLATE DEHYDROGENASE (NAD(P)(+))"/>
    <property type="match status" value="1"/>
</dbReference>
<feature type="binding site" evidence="8">
    <location>
        <position position="232"/>
    </location>
    <ligand>
        <name>substrate</name>
    </ligand>
</feature>
<dbReference type="InterPro" id="IPR001236">
    <property type="entry name" value="Lactate/malate_DH_N"/>
</dbReference>
<dbReference type="PIRSF" id="PIRSF000102">
    <property type="entry name" value="Lac_mal_DH"/>
    <property type="match status" value="1"/>
</dbReference>
<evidence type="ECO:0000256" key="4">
    <source>
        <dbReference type="ARBA" id="ARBA00012967"/>
    </source>
</evidence>
<evidence type="ECO:0000256" key="8">
    <source>
        <dbReference type="HAMAP-Rule" id="MF_00488"/>
    </source>
</evidence>
<dbReference type="Proteomes" id="UP000614058">
    <property type="component" value="Unassembled WGS sequence"/>
</dbReference>
<keyword evidence="8" id="KW-0597">Phosphoprotein</keyword>
<dbReference type="InterPro" id="IPR015955">
    <property type="entry name" value="Lactate_DH/Glyco_Ohase_4_C"/>
</dbReference>
<feature type="binding site" evidence="8">
    <location>
        <position position="69"/>
    </location>
    <ligand>
        <name>NAD(+)</name>
        <dbReference type="ChEBI" id="CHEBI:57540"/>
    </ligand>
</feature>
<evidence type="ECO:0000259" key="9">
    <source>
        <dbReference type="Pfam" id="PF00056"/>
    </source>
</evidence>
<feature type="binding site" evidence="8">
    <location>
        <position position="43"/>
    </location>
    <ligand>
        <name>NAD(+)</name>
        <dbReference type="ChEBI" id="CHEBI:57540"/>
    </ligand>
</feature>
<keyword evidence="12" id="KW-1185">Reference proteome</keyword>
<accession>A0ABS1BSS8</accession>
<name>A0ABS1BSS8_9NEIS</name>
<dbReference type="GO" id="GO:0004459">
    <property type="term" value="F:L-lactate dehydrogenase (NAD+) activity"/>
    <property type="evidence" value="ECO:0007669"/>
    <property type="project" value="UniProtKB-EC"/>
</dbReference>
<sequence>MANKVSNKVVVIGTGAVGVSYAYAALNQGTVDELVLIDINQKRVEAEAYDLSHGVFNGPTSTVVKAGTYADCADADIVTICAGVPQKPGETRLQLIDNNLNVFNKIVGEVVKSGFKGVFLLAANPVDVLSYATYKFSGFPKERVIGSGTVLDTARLCDELSKEFNVAPQSINAFMVGEHGDSILAAWSSATVAGQSVKAYFDAQPNGKERMEQIRYDVMRAAYKIIEGKGATYYGIGMGLARITRAILRNERAILPVSALVEGEYGEHDVFIGTPAVIGSSGIVRIIEQPLDAEEKQKFADSANILRGYQEKVHEYLK</sequence>
<comment type="subunit">
    <text evidence="8">Homotetramer.</text>
</comment>
<dbReference type="Pfam" id="PF00056">
    <property type="entry name" value="Ldh_1_N"/>
    <property type="match status" value="1"/>
</dbReference>
<comment type="caution">
    <text evidence="11">The sequence shown here is derived from an EMBL/GenBank/DDBJ whole genome shotgun (WGS) entry which is preliminary data.</text>
</comment>
<dbReference type="PROSITE" id="PS00064">
    <property type="entry name" value="L_LDH"/>
    <property type="match status" value="1"/>
</dbReference>
<dbReference type="Pfam" id="PF02866">
    <property type="entry name" value="Ldh_1_C"/>
    <property type="match status" value="1"/>
</dbReference>
<dbReference type="PANTHER" id="PTHR43128:SF16">
    <property type="entry name" value="L-LACTATE DEHYDROGENASE"/>
    <property type="match status" value="1"/>
</dbReference>
<evidence type="ECO:0000259" key="10">
    <source>
        <dbReference type="Pfam" id="PF02866"/>
    </source>
</evidence>
<feature type="binding site" evidence="8">
    <location>
        <position position="147"/>
    </location>
    <ligand>
        <name>NAD(+)</name>
        <dbReference type="ChEBI" id="CHEBI:57540"/>
    </ligand>
</feature>
<feature type="binding site" evidence="8">
    <location>
        <begin position="83"/>
        <end position="84"/>
    </location>
    <ligand>
        <name>NAD(+)</name>
        <dbReference type="ChEBI" id="CHEBI:57540"/>
    </ligand>
</feature>
<feature type="binding site" evidence="8">
    <location>
        <position position="17"/>
    </location>
    <ligand>
        <name>NAD(+)</name>
        <dbReference type="ChEBI" id="CHEBI:57540"/>
    </ligand>
</feature>
<feature type="domain" description="Lactate/malate dehydrogenase C-terminal" evidence="10">
    <location>
        <begin position="149"/>
        <end position="314"/>
    </location>
</feature>
<dbReference type="RefSeq" id="WP_200522362.1">
    <property type="nucleotide sequence ID" value="NZ_JAEHNZ010000002.1"/>
</dbReference>
<dbReference type="InterPro" id="IPR022383">
    <property type="entry name" value="Lactate/malate_DH_C"/>
</dbReference>
<evidence type="ECO:0000256" key="6">
    <source>
        <dbReference type="ARBA" id="ARBA00023027"/>
    </source>
</evidence>
<comment type="function">
    <text evidence="1">Catalyzes the reversible oxidation of malate to oxaloacetate.</text>
</comment>
<comment type="catalytic activity">
    <reaction evidence="7 8">
        <text>(S)-lactate + NAD(+) = pyruvate + NADH + H(+)</text>
        <dbReference type="Rhea" id="RHEA:23444"/>
        <dbReference type="ChEBI" id="CHEBI:15361"/>
        <dbReference type="ChEBI" id="CHEBI:15378"/>
        <dbReference type="ChEBI" id="CHEBI:16651"/>
        <dbReference type="ChEBI" id="CHEBI:57540"/>
        <dbReference type="ChEBI" id="CHEBI:57945"/>
        <dbReference type="EC" id="1.1.1.27"/>
    </reaction>
</comment>
<reference evidence="11 12" key="1">
    <citation type="journal article" date="2021" name="Pathogens">
        <title>Isolation and Characterization of Kingella bonacorsii sp. nov., A Novel Kingella Species Detected in a Stable Periodontitis Subject.</title>
        <authorList>
            <person name="Antezack A."/>
            <person name="Boxberger M."/>
            <person name="Rolland C."/>
            <person name="Monnet-Corti V."/>
            <person name="La Scola B."/>
        </authorList>
    </citation>
    <scope>NUCLEOTIDE SEQUENCE [LARGE SCALE GENOMIC DNA]</scope>
    <source>
        <strain evidence="11 12">Marseille-Q4569</strain>
    </source>
</reference>
<keyword evidence="6 8" id="KW-0520">NAD</keyword>
<dbReference type="InterPro" id="IPR011304">
    <property type="entry name" value="L-lactate_DH"/>
</dbReference>
<comment type="subcellular location">
    <subcellularLocation>
        <location evidence="8">Cytoplasm</location>
    </subcellularLocation>
</comment>
<dbReference type="SUPFAM" id="SSF51735">
    <property type="entry name" value="NAD(P)-binding Rossmann-fold domains"/>
    <property type="match status" value="1"/>
</dbReference>
<dbReference type="InterPro" id="IPR001557">
    <property type="entry name" value="L-lactate/malate_DH"/>
</dbReference>
<feature type="binding site" evidence="8">
    <location>
        <position position="92"/>
    </location>
    <ligand>
        <name>substrate</name>
    </ligand>
</feature>
<proteinExistence type="inferred from homology"/>
<feature type="modified residue" description="Phosphotyrosine" evidence="8">
    <location>
        <position position="223"/>
    </location>
</feature>
<comment type="function">
    <text evidence="8">Catalyzes the conversion of lactate to pyruvate.</text>
</comment>
<comment type="caution">
    <text evidence="8">Lacks conserved residue(s) required for the propagation of feature annotation.</text>
</comment>
<evidence type="ECO:0000256" key="1">
    <source>
        <dbReference type="ARBA" id="ARBA00003966"/>
    </source>
</evidence>
<feature type="active site" description="Proton acceptor" evidence="8">
    <location>
        <position position="179"/>
    </location>
</feature>
<feature type="binding site" evidence="8">
    <location>
        <begin position="152"/>
        <end position="155"/>
    </location>
    <ligand>
        <name>substrate</name>
    </ligand>
</feature>
<feature type="binding site" evidence="8">
    <location>
        <begin position="124"/>
        <end position="127"/>
    </location>
    <ligand>
        <name>substrate</name>
    </ligand>
</feature>
<evidence type="ECO:0000313" key="12">
    <source>
        <dbReference type="Proteomes" id="UP000614058"/>
    </source>
</evidence>
<feature type="binding site" evidence="8">
    <location>
        <position position="38"/>
    </location>
    <ligand>
        <name>NAD(+)</name>
        <dbReference type="ChEBI" id="CHEBI:57540"/>
    </ligand>
</feature>
<dbReference type="Gene3D" id="3.90.110.10">
    <property type="entry name" value="Lactate dehydrogenase/glycoside hydrolase, family 4, C-terminal"/>
    <property type="match status" value="1"/>
</dbReference>
<dbReference type="EMBL" id="JAEHNZ010000002">
    <property type="protein sequence ID" value="MBK0396208.1"/>
    <property type="molecule type" value="Genomic_DNA"/>
</dbReference>
<comment type="similarity">
    <text evidence="3 8">Belongs to the LDH/MDH superfamily. LDH family.</text>
</comment>
<gene>
    <name evidence="8" type="primary">ldh</name>
    <name evidence="11" type="ORF">JDW22_06355</name>
</gene>
<evidence type="ECO:0000256" key="7">
    <source>
        <dbReference type="ARBA" id="ARBA00049258"/>
    </source>
</evidence>
<feature type="binding site" evidence="8">
    <location>
        <position position="86"/>
    </location>
    <ligand>
        <name>substrate</name>
    </ligand>
</feature>
<keyword evidence="5 8" id="KW-0560">Oxidoreductase</keyword>
<dbReference type="CDD" id="cd05291">
    <property type="entry name" value="HicDH_like"/>
    <property type="match status" value="1"/>
</dbReference>
<dbReference type="InterPro" id="IPR036291">
    <property type="entry name" value="NAD(P)-bd_dom_sf"/>
</dbReference>
<keyword evidence="8" id="KW-0963">Cytoplasm</keyword>
<dbReference type="NCBIfam" id="TIGR01771">
    <property type="entry name" value="L-LDH-NAD"/>
    <property type="match status" value="1"/>
</dbReference>
<dbReference type="EC" id="1.1.1.27" evidence="4 8"/>
<feature type="domain" description="Lactate/malate dehydrogenase N-terminal" evidence="9">
    <location>
        <begin position="8"/>
        <end position="146"/>
    </location>
</feature>
<evidence type="ECO:0000256" key="5">
    <source>
        <dbReference type="ARBA" id="ARBA00023002"/>
    </source>
</evidence>
<evidence type="ECO:0000256" key="2">
    <source>
        <dbReference type="ARBA" id="ARBA00004843"/>
    </source>
</evidence>